<dbReference type="RefSeq" id="WP_371637699.1">
    <property type="nucleotide sequence ID" value="NZ_CP108062.1"/>
</dbReference>
<dbReference type="EMBL" id="CP108188">
    <property type="protein sequence ID" value="WTR75727.1"/>
    <property type="molecule type" value="Genomic_DNA"/>
</dbReference>
<keyword evidence="2" id="KW-1185">Reference proteome</keyword>
<reference evidence="1 2" key="1">
    <citation type="submission" date="2022-10" db="EMBL/GenBank/DDBJ databases">
        <title>The complete genomes of actinobacterial strains from the NBC collection.</title>
        <authorList>
            <person name="Joergensen T.S."/>
            <person name="Alvarez Arevalo M."/>
            <person name="Sterndorff E.B."/>
            <person name="Faurdal D."/>
            <person name="Vuksanovic O."/>
            <person name="Mourched A.-S."/>
            <person name="Charusanti P."/>
            <person name="Shaw S."/>
            <person name="Blin K."/>
            <person name="Weber T."/>
        </authorList>
    </citation>
    <scope>NUCLEOTIDE SEQUENCE [LARGE SCALE GENOMIC DNA]</scope>
    <source>
        <strain evidence="1 2">NBC_00123</strain>
    </source>
</reference>
<evidence type="ECO:0000313" key="1">
    <source>
        <dbReference type="EMBL" id="WTR75727.1"/>
    </source>
</evidence>
<dbReference type="Proteomes" id="UP001622594">
    <property type="component" value="Chromosome"/>
</dbReference>
<sequence length="42" mass="4525">MRARARITVQVDPNGAPISIQDGAKQIIAHLEEVPGAWVTSQ</sequence>
<accession>A0ABZ1LMF7</accession>
<name>A0ABZ1LMF7_9ACTN</name>
<organism evidence="1 2">
    <name type="scientific">Streptomyces zaomyceticus</name>
    <dbReference type="NCBI Taxonomy" id="68286"/>
    <lineage>
        <taxon>Bacteria</taxon>
        <taxon>Bacillati</taxon>
        <taxon>Actinomycetota</taxon>
        <taxon>Actinomycetes</taxon>
        <taxon>Kitasatosporales</taxon>
        <taxon>Streptomycetaceae</taxon>
        <taxon>Streptomyces</taxon>
    </lineage>
</organism>
<gene>
    <name evidence="1" type="ORF">OG814_39305</name>
</gene>
<protein>
    <submittedName>
        <fullName evidence="1">Uncharacterized protein</fullName>
    </submittedName>
</protein>
<proteinExistence type="predicted"/>
<evidence type="ECO:0000313" key="2">
    <source>
        <dbReference type="Proteomes" id="UP001622594"/>
    </source>
</evidence>